<dbReference type="InterPro" id="IPR011990">
    <property type="entry name" value="TPR-like_helical_dom_sf"/>
</dbReference>
<protein>
    <submittedName>
        <fullName evidence="3">Uncharacterized protein</fullName>
    </submittedName>
</protein>
<sequence>MKRSERHHLKENALAVKIASSQMVFEKRKREIAILASLVILFAIGGGIYVSYQRAEQAKGTDLLADALTTASAPVIPPPPPPDPSDPTSISPAEAFQPGSFTSENRRAEAALEKFMLTAETYPESLAGITASYHAASLLVDFGRRDEAELQYQRVVDVAGASIYGRMARLGLAETKMYSGNVEAAIQLFEEEVTSVDSQMPLDGLLMQLGRAYLLANRSMEAKESFARIVDEFPGSSYGLVAQAELDRFEIS</sequence>
<feature type="transmembrane region" description="Helical" evidence="2">
    <location>
        <begin position="32"/>
        <end position="52"/>
    </location>
</feature>
<feature type="non-terminal residue" evidence="3">
    <location>
        <position position="1"/>
    </location>
</feature>
<dbReference type="InterPro" id="IPR019734">
    <property type="entry name" value="TPR_rpt"/>
</dbReference>
<accession>A0A381T2G4</accession>
<evidence type="ECO:0000256" key="2">
    <source>
        <dbReference type="SAM" id="Phobius"/>
    </source>
</evidence>
<dbReference type="SUPFAM" id="SSF48452">
    <property type="entry name" value="TPR-like"/>
    <property type="match status" value="1"/>
</dbReference>
<organism evidence="3">
    <name type="scientific">marine metagenome</name>
    <dbReference type="NCBI Taxonomy" id="408172"/>
    <lineage>
        <taxon>unclassified sequences</taxon>
        <taxon>metagenomes</taxon>
        <taxon>ecological metagenomes</taxon>
    </lineage>
</organism>
<dbReference type="Gene3D" id="1.25.40.10">
    <property type="entry name" value="Tetratricopeptide repeat domain"/>
    <property type="match status" value="1"/>
</dbReference>
<reference evidence="3" key="1">
    <citation type="submission" date="2018-05" db="EMBL/GenBank/DDBJ databases">
        <authorList>
            <person name="Lanie J.A."/>
            <person name="Ng W.-L."/>
            <person name="Kazmierczak K.M."/>
            <person name="Andrzejewski T.M."/>
            <person name="Davidsen T.M."/>
            <person name="Wayne K.J."/>
            <person name="Tettelin H."/>
            <person name="Glass J.I."/>
            <person name="Rusch D."/>
            <person name="Podicherti R."/>
            <person name="Tsui H.-C.T."/>
            <person name="Winkler M.E."/>
        </authorList>
    </citation>
    <scope>NUCLEOTIDE SEQUENCE</scope>
</reference>
<feature type="non-terminal residue" evidence="3">
    <location>
        <position position="252"/>
    </location>
</feature>
<dbReference type="AlphaFoldDB" id="A0A381T2G4"/>
<evidence type="ECO:0000313" key="3">
    <source>
        <dbReference type="EMBL" id="SVA09939.1"/>
    </source>
</evidence>
<feature type="compositionally biased region" description="Pro residues" evidence="1">
    <location>
        <begin position="75"/>
        <end position="85"/>
    </location>
</feature>
<dbReference type="EMBL" id="UINC01003870">
    <property type="protein sequence ID" value="SVA09939.1"/>
    <property type="molecule type" value="Genomic_DNA"/>
</dbReference>
<keyword evidence="2" id="KW-0812">Transmembrane</keyword>
<dbReference type="Pfam" id="PF13174">
    <property type="entry name" value="TPR_6"/>
    <property type="match status" value="1"/>
</dbReference>
<gene>
    <name evidence="3" type="ORF">METZ01_LOCUS62793</name>
</gene>
<keyword evidence="2" id="KW-1133">Transmembrane helix</keyword>
<name>A0A381T2G4_9ZZZZ</name>
<evidence type="ECO:0000256" key="1">
    <source>
        <dbReference type="SAM" id="MobiDB-lite"/>
    </source>
</evidence>
<proteinExistence type="predicted"/>
<keyword evidence="2" id="KW-0472">Membrane</keyword>
<feature type="region of interest" description="Disordered" evidence="1">
    <location>
        <begin position="71"/>
        <end position="99"/>
    </location>
</feature>